<protein>
    <recommendedName>
        <fullName evidence="3">Leucine-rich repeat-containing protein 71</fullName>
    </recommendedName>
</protein>
<dbReference type="InterPro" id="IPR001611">
    <property type="entry name" value="Leu-rich_rpt"/>
</dbReference>
<dbReference type="InterPro" id="IPR053040">
    <property type="entry name" value="LRR-containing_protein_71"/>
</dbReference>
<evidence type="ECO:0000313" key="1">
    <source>
        <dbReference type="EMBL" id="CAH2099081.1"/>
    </source>
</evidence>
<gene>
    <name evidence="1" type="ORF">EEDITHA_LOCUS14121</name>
</gene>
<dbReference type="InterPro" id="IPR032675">
    <property type="entry name" value="LRR_dom_sf"/>
</dbReference>
<dbReference type="Gene3D" id="3.80.10.10">
    <property type="entry name" value="Ribonuclease Inhibitor"/>
    <property type="match status" value="1"/>
</dbReference>
<dbReference type="Proteomes" id="UP001153954">
    <property type="component" value="Unassembled WGS sequence"/>
</dbReference>
<evidence type="ECO:0008006" key="3">
    <source>
        <dbReference type="Google" id="ProtNLM"/>
    </source>
</evidence>
<dbReference type="SUPFAM" id="SSF52047">
    <property type="entry name" value="RNI-like"/>
    <property type="match status" value="1"/>
</dbReference>
<name>A0AAU9UMC2_EUPED</name>
<comment type="caution">
    <text evidence="1">The sequence shown here is derived from an EMBL/GenBank/DDBJ whole genome shotgun (WGS) entry which is preliminary data.</text>
</comment>
<dbReference type="SMART" id="SM00368">
    <property type="entry name" value="LRR_RI"/>
    <property type="match status" value="2"/>
</dbReference>
<dbReference type="EMBL" id="CAKOGL010000021">
    <property type="protein sequence ID" value="CAH2099081.1"/>
    <property type="molecule type" value="Genomic_DNA"/>
</dbReference>
<organism evidence="1 2">
    <name type="scientific">Euphydryas editha</name>
    <name type="common">Edith's checkerspot</name>
    <dbReference type="NCBI Taxonomy" id="104508"/>
    <lineage>
        <taxon>Eukaryota</taxon>
        <taxon>Metazoa</taxon>
        <taxon>Ecdysozoa</taxon>
        <taxon>Arthropoda</taxon>
        <taxon>Hexapoda</taxon>
        <taxon>Insecta</taxon>
        <taxon>Pterygota</taxon>
        <taxon>Neoptera</taxon>
        <taxon>Endopterygota</taxon>
        <taxon>Lepidoptera</taxon>
        <taxon>Glossata</taxon>
        <taxon>Ditrysia</taxon>
        <taxon>Papilionoidea</taxon>
        <taxon>Nymphalidae</taxon>
        <taxon>Nymphalinae</taxon>
        <taxon>Euphydryas</taxon>
    </lineage>
</organism>
<dbReference type="AlphaFoldDB" id="A0AAU9UMC2"/>
<reference evidence="1" key="1">
    <citation type="submission" date="2022-03" db="EMBL/GenBank/DDBJ databases">
        <authorList>
            <person name="Tunstrom K."/>
        </authorList>
    </citation>
    <scope>NUCLEOTIDE SEQUENCE</scope>
</reference>
<evidence type="ECO:0000313" key="2">
    <source>
        <dbReference type="Proteomes" id="UP001153954"/>
    </source>
</evidence>
<dbReference type="PANTHER" id="PTHR46984">
    <property type="entry name" value="LEUCINE-RICH REPEAT-CONTAINING PROTEIN 71"/>
    <property type="match status" value="1"/>
</dbReference>
<keyword evidence="2" id="KW-1185">Reference proteome</keyword>
<sequence>MEKYSADDQPTDIRPTPDDFINYLPWACNQLQLDSTILINKVFQNEYVSSALTDRSKKAKSRVKLTQSRYDVGSDPDKESTSGLPQLLSSHKIVRISATFDSFDNLVEIKFIRNRHIPRILFKIIGLIIKFLPNVSKIVINGGMDMYTLYEINKFLNSSNITEICLDGSFLKEANYDIMLETANSLRHLSLSRCKIDDLVVGNIAGKLTYPLPASKSLFILNLSSNSVTDVGAKYLADALRSNRQLSYLSLADNRLTDDGVGQILDILIEFSLTDEEVFETRQRHMLYLKHKNELIEIMLKELKAGEFDKKMKRKSIRPASAASGKKGKLEKETSLKSIADPKSLANLDMLYYEKALNMAENSLGEFMDPYNSYDTLVKDGIVYSKGNNALCYLNLAYNNLSYLSLKKILGVLMFQKLLDRKPRGLINLSIEGNNLPITCREMSEIDDILEMGLMAHNRRLSASKKRPQSKTTSR</sequence>
<proteinExistence type="predicted"/>
<accession>A0AAU9UMC2</accession>
<dbReference type="Pfam" id="PF13516">
    <property type="entry name" value="LRR_6"/>
    <property type="match status" value="3"/>
</dbReference>
<dbReference type="PANTHER" id="PTHR46984:SF1">
    <property type="entry name" value="LEUCINE-RICH REPEAT-CONTAINING PROTEIN 71"/>
    <property type="match status" value="1"/>
</dbReference>